<proteinExistence type="predicted"/>
<keyword evidence="1" id="KW-0812">Transmembrane</keyword>
<organism evidence="2 3">
    <name type="scientific">Hyphococcus luteus</name>
    <dbReference type="NCBI Taxonomy" id="2058213"/>
    <lineage>
        <taxon>Bacteria</taxon>
        <taxon>Pseudomonadati</taxon>
        <taxon>Pseudomonadota</taxon>
        <taxon>Alphaproteobacteria</taxon>
        <taxon>Parvularculales</taxon>
        <taxon>Parvularculaceae</taxon>
        <taxon>Hyphococcus</taxon>
    </lineage>
</organism>
<evidence type="ECO:0000313" key="3">
    <source>
        <dbReference type="Proteomes" id="UP000239504"/>
    </source>
</evidence>
<evidence type="ECO:0000256" key="1">
    <source>
        <dbReference type="SAM" id="Phobius"/>
    </source>
</evidence>
<keyword evidence="1" id="KW-0472">Membrane</keyword>
<comment type="caution">
    <text evidence="2">The sequence shown here is derived from an EMBL/GenBank/DDBJ whole genome shotgun (WGS) entry which is preliminary data.</text>
</comment>
<keyword evidence="1" id="KW-1133">Transmembrane helix</keyword>
<dbReference type="OrthoDB" id="8479074at2"/>
<dbReference type="RefSeq" id="WP_104832260.1">
    <property type="nucleotide sequence ID" value="NZ_PJCH01000017.1"/>
</dbReference>
<dbReference type="AlphaFoldDB" id="A0A2S7JZF5"/>
<gene>
    <name evidence="2" type="ORF">CW354_22060</name>
</gene>
<accession>A0A2S7JZF5</accession>
<sequence length="241" mass="26963">MLTTARVEIPAPVVARLKHAADYSDNVNDYAREDLIGFKRPLAATFALLLPLTLAFAYYAGGPMMVLQLGLSIILMVAFGIYVIGRQEWPNIVAKFQDCVMTKRKAIADLRCGFGESSFLSNGRAPQFFEHANGVLALADAGDLKTLFFDISKDGSDPRWALYQSGEIRRRVWRWLRLPVSREVVKFSTEGARLARVEKAPMIPSIEAWEAINVSLGEPMDGAIIHRPFDEVIDDVNRLMF</sequence>
<evidence type="ECO:0000313" key="2">
    <source>
        <dbReference type="EMBL" id="PQA85620.1"/>
    </source>
</evidence>
<protein>
    <submittedName>
        <fullName evidence="2">Uncharacterized protein</fullName>
    </submittedName>
</protein>
<feature type="transmembrane region" description="Helical" evidence="1">
    <location>
        <begin position="42"/>
        <end position="60"/>
    </location>
</feature>
<feature type="transmembrane region" description="Helical" evidence="1">
    <location>
        <begin position="66"/>
        <end position="85"/>
    </location>
</feature>
<dbReference type="Proteomes" id="UP000239504">
    <property type="component" value="Unassembled WGS sequence"/>
</dbReference>
<dbReference type="EMBL" id="PJCH01000017">
    <property type="protein sequence ID" value="PQA85620.1"/>
    <property type="molecule type" value="Genomic_DNA"/>
</dbReference>
<keyword evidence="3" id="KW-1185">Reference proteome</keyword>
<name>A0A2S7JZF5_9PROT</name>
<reference evidence="2 3" key="1">
    <citation type="submission" date="2017-12" db="EMBL/GenBank/DDBJ databases">
        <authorList>
            <person name="Hurst M.R.H."/>
        </authorList>
    </citation>
    <scope>NUCLEOTIDE SEQUENCE [LARGE SCALE GENOMIC DNA]</scope>
    <source>
        <strain evidence="2 3">SY-3-19</strain>
    </source>
</reference>